<evidence type="ECO:0000313" key="1">
    <source>
        <dbReference type="EMBL" id="KAF3570263.1"/>
    </source>
</evidence>
<gene>
    <name evidence="1" type="ORF">F2Q69_00059934</name>
</gene>
<name>A0A8S9RBS3_BRACR</name>
<evidence type="ECO:0000313" key="2">
    <source>
        <dbReference type="Proteomes" id="UP000712600"/>
    </source>
</evidence>
<accession>A0A8S9RBS3</accession>
<reference evidence="1" key="1">
    <citation type="submission" date="2019-12" db="EMBL/GenBank/DDBJ databases">
        <title>Genome sequencing and annotation of Brassica cretica.</title>
        <authorList>
            <person name="Studholme D.J."/>
            <person name="Sarris P."/>
        </authorList>
    </citation>
    <scope>NUCLEOTIDE SEQUENCE</scope>
    <source>
        <strain evidence="1">PFS-109/04</strain>
        <tissue evidence="1">Leaf</tissue>
    </source>
</reference>
<organism evidence="1 2">
    <name type="scientific">Brassica cretica</name>
    <name type="common">Mustard</name>
    <dbReference type="NCBI Taxonomy" id="69181"/>
    <lineage>
        <taxon>Eukaryota</taxon>
        <taxon>Viridiplantae</taxon>
        <taxon>Streptophyta</taxon>
        <taxon>Embryophyta</taxon>
        <taxon>Tracheophyta</taxon>
        <taxon>Spermatophyta</taxon>
        <taxon>Magnoliopsida</taxon>
        <taxon>eudicotyledons</taxon>
        <taxon>Gunneridae</taxon>
        <taxon>Pentapetalae</taxon>
        <taxon>rosids</taxon>
        <taxon>malvids</taxon>
        <taxon>Brassicales</taxon>
        <taxon>Brassicaceae</taxon>
        <taxon>Brassiceae</taxon>
        <taxon>Brassica</taxon>
    </lineage>
</organism>
<dbReference type="EMBL" id="QGKX02000095">
    <property type="protein sequence ID" value="KAF3570263.1"/>
    <property type="molecule type" value="Genomic_DNA"/>
</dbReference>
<protein>
    <submittedName>
        <fullName evidence="1">Uncharacterized protein</fullName>
    </submittedName>
</protein>
<sequence length="114" mass="12522">MAICPGMKLEARSSGAGIRRIAEEEREYFCRHSTRSSSLTEDAGPIDGGDAYAYGRGAARSYSDPVPGSGELSDRENGEYTLLLEPALLVVEGVEEADRLDIVNRFLIDNWRPQ</sequence>
<dbReference type="AlphaFoldDB" id="A0A8S9RBS3"/>
<comment type="caution">
    <text evidence="1">The sequence shown here is derived from an EMBL/GenBank/DDBJ whole genome shotgun (WGS) entry which is preliminary data.</text>
</comment>
<dbReference type="Proteomes" id="UP000712600">
    <property type="component" value="Unassembled WGS sequence"/>
</dbReference>
<proteinExistence type="predicted"/>